<keyword evidence="2 4" id="KW-0863">Zinc-finger</keyword>
<dbReference type="GeneID" id="36596785"/>
<dbReference type="InParanoid" id="A0A2J6TVX6"/>
<gene>
    <name evidence="8" type="ORF">K444DRAFT_7828</name>
</gene>
<dbReference type="PROSITE" id="PS50089">
    <property type="entry name" value="ZF_RING_2"/>
    <property type="match status" value="1"/>
</dbReference>
<dbReference type="PROSITE" id="PS00518">
    <property type="entry name" value="ZF_RING_1"/>
    <property type="match status" value="1"/>
</dbReference>
<feature type="compositionally biased region" description="Polar residues" evidence="5">
    <location>
        <begin position="120"/>
        <end position="136"/>
    </location>
</feature>
<dbReference type="GO" id="GO:0008270">
    <property type="term" value="F:zinc ion binding"/>
    <property type="evidence" value="ECO:0007669"/>
    <property type="project" value="UniProtKB-KW"/>
</dbReference>
<organism evidence="8 9">
    <name type="scientific">Hyaloscypha bicolor E</name>
    <dbReference type="NCBI Taxonomy" id="1095630"/>
    <lineage>
        <taxon>Eukaryota</taxon>
        <taxon>Fungi</taxon>
        <taxon>Dikarya</taxon>
        <taxon>Ascomycota</taxon>
        <taxon>Pezizomycotina</taxon>
        <taxon>Leotiomycetes</taxon>
        <taxon>Helotiales</taxon>
        <taxon>Hyaloscyphaceae</taxon>
        <taxon>Hyaloscypha</taxon>
        <taxon>Hyaloscypha bicolor</taxon>
    </lineage>
</organism>
<dbReference type="PANTHER" id="PTHR23327:SF51">
    <property type="entry name" value="TRANSCRIPTIONAL REGULATOR OF YEAST FORM ADHERENCE 3"/>
    <property type="match status" value="1"/>
</dbReference>
<evidence type="ECO:0000256" key="2">
    <source>
        <dbReference type="ARBA" id="ARBA00022771"/>
    </source>
</evidence>
<reference evidence="8 9" key="1">
    <citation type="submission" date="2016-04" db="EMBL/GenBank/DDBJ databases">
        <title>A degradative enzymes factory behind the ericoid mycorrhizal symbiosis.</title>
        <authorList>
            <consortium name="DOE Joint Genome Institute"/>
            <person name="Martino E."/>
            <person name="Morin E."/>
            <person name="Grelet G."/>
            <person name="Kuo A."/>
            <person name="Kohler A."/>
            <person name="Daghino S."/>
            <person name="Barry K."/>
            <person name="Choi C."/>
            <person name="Cichocki N."/>
            <person name="Clum A."/>
            <person name="Copeland A."/>
            <person name="Hainaut M."/>
            <person name="Haridas S."/>
            <person name="Labutti K."/>
            <person name="Lindquist E."/>
            <person name="Lipzen A."/>
            <person name="Khouja H.-R."/>
            <person name="Murat C."/>
            <person name="Ohm R."/>
            <person name="Olson A."/>
            <person name="Spatafora J."/>
            <person name="Veneault-Fourrey C."/>
            <person name="Henrissat B."/>
            <person name="Grigoriev I."/>
            <person name="Martin F."/>
            <person name="Perotto S."/>
        </authorList>
    </citation>
    <scope>NUCLEOTIDE SEQUENCE [LARGE SCALE GENOMIC DNA]</scope>
    <source>
        <strain evidence="8 9">E</strain>
    </source>
</reference>
<evidence type="ECO:0000313" key="9">
    <source>
        <dbReference type="Proteomes" id="UP000235371"/>
    </source>
</evidence>
<dbReference type="SUPFAM" id="SSF57850">
    <property type="entry name" value="RING/U-box"/>
    <property type="match status" value="1"/>
</dbReference>
<dbReference type="Pfam" id="PF03105">
    <property type="entry name" value="SPX"/>
    <property type="match status" value="1"/>
</dbReference>
<keyword evidence="1" id="KW-0479">Metal-binding</keyword>
<evidence type="ECO:0000313" key="8">
    <source>
        <dbReference type="EMBL" id="PMD67176.1"/>
    </source>
</evidence>
<feature type="region of interest" description="Disordered" evidence="5">
    <location>
        <begin position="113"/>
        <end position="146"/>
    </location>
</feature>
<feature type="domain" description="SPX" evidence="7">
    <location>
        <begin position="1"/>
        <end position="319"/>
    </location>
</feature>
<proteinExistence type="predicted"/>
<sequence>MKFAREFRDALANEGFPARWVQHAVPYGELKKCLKKVRAELDGLGLDSATLAHLKTLSDRETSSGRRGSAFQYRFDGTERPIPRLTLFVQFEDGVAVDAALTPGTKKYLETLARKGTPGDSLSGSPEIETQSNEASSDNHELSEPALPYRPRVKRVEIPLTFDAEFFDILLDDVTSLDALQSEEQKTLGDEITELSTAVTTVTQRKMFRKTDMYRWRELIDVYLQAGVFFSTHEIDHGSRSHAAAARQLQWFQSEVTRRGLTDLFKLPASRPAFDRFIAINVTLLKNLKFQEINKIAITKILKKFDKRTHLGVGRTFPKIIASDPIMSETMAKAVCAQMSTDLSQIVPQLDDYSCPICSEVQWRPVRMKCQHIFCSNCAVKMQKQRRKFCPLCREDVVLQADEDNVDKGLEKFLEKSFPKEVRAKRIEIETAAGIE</sequence>
<dbReference type="InterPro" id="IPR001841">
    <property type="entry name" value="Znf_RING"/>
</dbReference>
<evidence type="ECO:0000259" key="7">
    <source>
        <dbReference type="PROSITE" id="PS51382"/>
    </source>
</evidence>
<keyword evidence="3" id="KW-0862">Zinc</keyword>
<feature type="domain" description="RING-type" evidence="6">
    <location>
        <begin position="355"/>
        <end position="394"/>
    </location>
</feature>
<evidence type="ECO:0000256" key="5">
    <source>
        <dbReference type="SAM" id="MobiDB-lite"/>
    </source>
</evidence>
<evidence type="ECO:0000256" key="1">
    <source>
        <dbReference type="ARBA" id="ARBA00022723"/>
    </source>
</evidence>
<dbReference type="EMBL" id="KZ613740">
    <property type="protein sequence ID" value="PMD67176.1"/>
    <property type="molecule type" value="Genomic_DNA"/>
</dbReference>
<protein>
    <recommendedName>
        <fullName evidence="10">RING-14 protein</fullName>
    </recommendedName>
</protein>
<dbReference type="AlphaFoldDB" id="A0A2J6TVX6"/>
<evidence type="ECO:0000259" key="6">
    <source>
        <dbReference type="PROSITE" id="PS50089"/>
    </source>
</evidence>
<evidence type="ECO:0000256" key="4">
    <source>
        <dbReference type="PROSITE-ProRule" id="PRU00175"/>
    </source>
</evidence>
<dbReference type="SMART" id="SM00184">
    <property type="entry name" value="RING"/>
    <property type="match status" value="1"/>
</dbReference>
<keyword evidence="9" id="KW-1185">Reference proteome</keyword>
<dbReference type="Pfam" id="PF13920">
    <property type="entry name" value="zf-C3HC4_3"/>
    <property type="match status" value="1"/>
</dbReference>
<dbReference type="Proteomes" id="UP000235371">
    <property type="component" value="Unassembled WGS sequence"/>
</dbReference>
<dbReference type="Gene3D" id="3.30.40.10">
    <property type="entry name" value="Zinc/RING finger domain, C3HC4 (zinc finger)"/>
    <property type="match status" value="1"/>
</dbReference>
<dbReference type="RefSeq" id="XP_024744080.1">
    <property type="nucleotide sequence ID" value="XM_024888709.1"/>
</dbReference>
<dbReference type="InterPro" id="IPR013083">
    <property type="entry name" value="Znf_RING/FYVE/PHD"/>
</dbReference>
<dbReference type="InterPro" id="IPR017907">
    <property type="entry name" value="Znf_RING_CS"/>
</dbReference>
<evidence type="ECO:0000256" key="3">
    <source>
        <dbReference type="ARBA" id="ARBA00022833"/>
    </source>
</evidence>
<dbReference type="InterPro" id="IPR004331">
    <property type="entry name" value="SPX_dom"/>
</dbReference>
<evidence type="ECO:0008006" key="10">
    <source>
        <dbReference type="Google" id="ProtNLM"/>
    </source>
</evidence>
<name>A0A2J6TVX6_9HELO</name>
<dbReference type="PROSITE" id="PS51382">
    <property type="entry name" value="SPX"/>
    <property type="match status" value="1"/>
</dbReference>
<dbReference type="STRING" id="1095630.A0A2J6TVX6"/>
<dbReference type="PANTHER" id="PTHR23327">
    <property type="entry name" value="RING FINGER PROTEIN 127"/>
    <property type="match status" value="1"/>
</dbReference>
<accession>A0A2J6TVX6</accession>
<dbReference type="OrthoDB" id="5588846at2759"/>